<reference evidence="1 2" key="1">
    <citation type="submission" date="2015-01" db="EMBL/GenBank/DDBJ databases">
        <title>Evolution of Trichinella species and genotypes.</title>
        <authorList>
            <person name="Korhonen P.K."/>
            <person name="Edoardo P."/>
            <person name="Giuseppe L.R."/>
            <person name="Gasser R.B."/>
        </authorList>
    </citation>
    <scope>NUCLEOTIDE SEQUENCE [LARGE SCALE GENOMIC DNA]</scope>
    <source>
        <strain evidence="1">ISS1980</strain>
    </source>
</reference>
<dbReference type="AlphaFoldDB" id="A0A0V1MX01"/>
<dbReference type="Proteomes" id="UP000054843">
    <property type="component" value="Unassembled WGS sequence"/>
</dbReference>
<comment type="caution">
    <text evidence="1">The sequence shown here is derived from an EMBL/GenBank/DDBJ whole genome shotgun (WGS) entry which is preliminary data.</text>
</comment>
<sequence length="96" mass="11215">MGYPFGSEDHRRVQMIALAIVLIRRLTRTKKNDPLNRERCEAVICADLNARMLFFESIILSMETYVHPTNLNRKTHGIRDTNTRTRLSTLMKPERA</sequence>
<name>A0A0V1MX01_9BILA</name>
<proteinExistence type="predicted"/>
<evidence type="ECO:0000313" key="2">
    <source>
        <dbReference type="Proteomes" id="UP000054843"/>
    </source>
</evidence>
<dbReference type="EMBL" id="JYDO01000029">
    <property type="protein sequence ID" value="KRZ76305.1"/>
    <property type="molecule type" value="Genomic_DNA"/>
</dbReference>
<keyword evidence="2" id="KW-1185">Reference proteome</keyword>
<protein>
    <submittedName>
        <fullName evidence="1">Uncharacterized protein</fullName>
    </submittedName>
</protein>
<organism evidence="1 2">
    <name type="scientific">Trichinella papuae</name>
    <dbReference type="NCBI Taxonomy" id="268474"/>
    <lineage>
        <taxon>Eukaryota</taxon>
        <taxon>Metazoa</taxon>
        <taxon>Ecdysozoa</taxon>
        <taxon>Nematoda</taxon>
        <taxon>Enoplea</taxon>
        <taxon>Dorylaimia</taxon>
        <taxon>Trichinellida</taxon>
        <taxon>Trichinellidae</taxon>
        <taxon>Trichinella</taxon>
    </lineage>
</organism>
<evidence type="ECO:0000313" key="1">
    <source>
        <dbReference type="EMBL" id="KRZ76305.1"/>
    </source>
</evidence>
<dbReference type="OrthoDB" id="10047254at2759"/>
<accession>A0A0V1MX01</accession>
<gene>
    <name evidence="1" type="ORF">T10_1730</name>
</gene>